<comment type="caution">
    <text evidence="2">The sequence shown here is derived from an EMBL/GenBank/DDBJ whole genome shotgun (WGS) entry which is preliminary data.</text>
</comment>
<dbReference type="GO" id="GO:0043812">
    <property type="term" value="F:phosphatidylinositol-4-phosphate phosphatase activity"/>
    <property type="evidence" value="ECO:0007669"/>
    <property type="project" value="TreeGrafter"/>
</dbReference>
<evidence type="ECO:0000313" key="3">
    <source>
        <dbReference type="Proteomes" id="UP000663838"/>
    </source>
</evidence>
<accession>A0A821R928</accession>
<evidence type="ECO:0000313" key="2">
    <source>
        <dbReference type="EMBL" id="CAF4833805.1"/>
    </source>
</evidence>
<dbReference type="GO" id="GO:0045334">
    <property type="term" value="C:clathrin-coated endocytic vesicle"/>
    <property type="evidence" value="ECO:0007669"/>
    <property type="project" value="TreeGrafter"/>
</dbReference>
<dbReference type="PROSITE" id="PS50275">
    <property type="entry name" value="SAC"/>
    <property type="match status" value="1"/>
</dbReference>
<reference evidence="2" key="1">
    <citation type="submission" date="2021-02" db="EMBL/GenBank/DDBJ databases">
        <authorList>
            <person name="Nowell W R."/>
        </authorList>
    </citation>
    <scope>NUCLEOTIDE SEQUENCE</scope>
</reference>
<protein>
    <recommendedName>
        <fullName evidence="1">SAC domain-containing protein</fullName>
    </recommendedName>
</protein>
<dbReference type="PANTHER" id="PTHR45662">
    <property type="entry name" value="PHOSPHATIDYLINOSITIDE PHOSPHATASE SAC1"/>
    <property type="match status" value="1"/>
</dbReference>
<dbReference type="PANTHER" id="PTHR45662:SF8">
    <property type="entry name" value="PHOSPHATIDYLINOSITIDE PHOSPHATASE SAC2"/>
    <property type="match status" value="1"/>
</dbReference>
<organism evidence="2 3">
    <name type="scientific">Rotaria socialis</name>
    <dbReference type="NCBI Taxonomy" id="392032"/>
    <lineage>
        <taxon>Eukaryota</taxon>
        <taxon>Metazoa</taxon>
        <taxon>Spiralia</taxon>
        <taxon>Gnathifera</taxon>
        <taxon>Rotifera</taxon>
        <taxon>Eurotatoria</taxon>
        <taxon>Bdelloidea</taxon>
        <taxon>Philodinida</taxon>
        <taxon>Philodinidae</taxon>
        <taxon>Rotaria</taxon>
    </lineage>
</organism>
<dbReference type="GO" id="GO:0005769">
    <property type="term" value="C:early endosome"/>
    <property type="evidence" value="ECO:0007669"/>
    <property type="project" value="TreeGrafter"/>
</dbReference>
<proteinExistence type="predicted"/>
<name>A0A821R928_9BILA</name>
<sequence>MKLYKANDSWIVTTEESSLWFNRRSLSVYTKNEPITDQFLASSAWDASFVSDIHGYIGQVQMVQDGFHWLIFIKNQQLVCQISNTHEIFRITDILIQPFDIFDEESDAKSNSSSNNKYELRCIEELRLWYQETQCFYYSSTYDLTNSMQRSYNHDDTIPLWKRADERYFWNRAMLSELIDQEEHLDTRWIQPIIMGYLSECHFEVDQETNIQLILISRRNCHRAGVRMHCRGIDNDGNVANYVETEQVLWTGHNVMSFIMIRGSVPIFWSQPGIRYRPPPKIDRKRMTYVKGNISYSDDKSALIDS</sequence>
<evidence type="ECO:0000259" key="1">
    <source>
        <dbReference type="PROSITE" id="PS50275"/>
    </source>
</evidence>
<dbReference type="Pfam" id="PF02383">
    <property type="entry name" value="Syja_N"/>
    <property type="match status" value="1"/>
</dbReference>
<dbReference type="GO" id="GO:2001135">
    <property type="term" value="P:regulation of endocytic recycling"/>
    <property type="evidence" value="ECO:0007669"/>
    <property type="project" value="TreeGrafter"/>
</dbReference>
<feature type="domain" description="SAC" evidence="1">
    <location>
        <begin position="136"/>
        <end position="282"/>
    </location>
</feature>
<dbReference type="AlphaFoldDB" id="A0A821R928"/>
<dbReference type="EMBL" id="CAJOBS010002789">
    <property type="protein sequence ID" value="CAF4833805.1"/>
    <property type="molecule type" value="Genomic_DNA"/>
</dbReference>
<dbReference type="InterPro" id="IPR002013">
    <property type="entry name" value="SAC_dom"/>
</dbReference>
<dbReference type="Proteomes" id="UP000663838">
    <property type="component" value="Unassembled WGS sequence"/>
</dbReference>
<gene>
    <name evidence="2" type="ORF">TOA249_LOCUS25526</name>
</gene>
<dbReference type="GO" id="GO:0046856">
    <property type="term" value="P:phosphatidylinositol dephosphorylation"/>
    <property type="evidence" value="ECO:0007669"/>
    <property type="project" value="TreeGrafter"/>
</dbReference>